<keyword evidence="2" id="KW-1185">Reference proteome</keyword>
<dbReference type="Proteomes" id="UP000050525">
    <property type="component" value="Unassembled WGS sequence"/>
</dbReference>
<proteinExistence type="predicted"/>
<dbReference type="AlphaFoldDB" id="A0A151N1R0"/>
<comment type="caution">
    <text evidence="1">The sequence shown here is derived from an EMBL/GenBank/DDBJ whole genome shotgun (WGS) entry which is preliminary data.</text>
</comment>
<sequence>MHISLQPLLPTILCLKGRKVLRSLTSRGSSVDVHGLAMVGLMHEICSREYLNLVAQTLPDARAHHSQRLRCRADIPLSAWSCTAPSPPPAL</sequence>
<evidence type="ECO:0000313" key="1">
    <source>
        <dbReference type="EMBL" id="KYO30688.1"/>
    </source>
</evidence>
<organism evidence="1 2">
    <name type="scientific">Alligator mississippiensis</name>
    <name type="common">American alligator</name>
    <dbReference type="NCBI Taxonomy" id="8496"/>
    <lineage>
        <taxon>Eukaryota</taxon>
        <taxon>Metazoa</taxon>
        <taxon>Chordata</taxon>
        <taxon>Craniata</taxon>
        <taxon>Vertebrata</taxon>
        <taxon>Euteleostomi</taxon>
        <taxon>Archelosauria</taxon>
        <taxon>Archosauria</taxon>
        <taxon>Crocodylia</taxon>
        <taxon>Alligatoridae</taxon>
        <taxon>Alligatorinae</taxon>
        <taxon>Alligator</taxon>
    </lineage>
</organism>
<evidence type="ECO:0000313" key="2">
    <source>
        <dbReference type="Proteomes" id="UP000050525"/>
    </source>
</evidence>
<reference evidence="1 2" key="1">
    <citation type="journal article" date="2012" name="Genome Biol.">
        <title>Sequencing three crocodilian genomes to illuminate the evolution of archosaurs and amniotes.</title>
        <authorList>
            <person name="St John J.A."/>
            <person name="Braun E.L."/>
            <person name="Isberg S.R."/>
            <person name="Miles L.G."/>
            <person name="Chong A.Y."/>
            <person name="Gongora J."/>
            <person name="Dalzell P."/>
            <person name="Moran C."/>
            <person name="Bed'hom B."/>
            <person name="Abzhanov A."/>
            <person name="Burgess S.C."/>
            <person name="Cooksey A.M."/>
            <person name="Castoe T.A."/>
            <person name="Crawford N.G."/>
            <person name="Densmore L.D."/>
            <person name="Drew J.C."/>
            <person name="Edwards S.V."/>
            <person name="Faircloth B.C."/>
            <person name="Fujita M.K."/>
            <person name="Greenwold M.J."/>
            <person name="Hoffmann F.G."/>
            <person name="Howard J.M."/>
            <person name="Iguchi T."/>
            <person name="Janes D.E."/>
            <person name="Khan S.Y."/>
            <person name="Kohno S."/>
            <person name="de Koning A.J."/>
            <person name="Lance S.L."/>
            <person name="McCarthy F.M."/>
            <person name="McCormack J.E."/>
            <person name="Merchant M.E."/>
            <person name="Peterson D.G."/>
            <person name="Pollock D.D."/>
            <person name="Pourmand N."/>
            <person name="Raney B.J."/>
            <person name="Roessler K.A."/>
            <person name="Sanford J.R."/>
            <person name="Sawyer R.H."/>
            <person name="Schmidt C.J."/>
            <person name="Triplett E.W."/>
            <person name="Tuberville T.D."/>
            <person name="Venegas-Anaya M."/>
            <person name="Howard J.T."/>
            <person name="Jarvis E.D."/>
            <person name="Guillette L.J.Jr."/>
            <person name="Glenn T.C."/>
            <person name="Green R.E."/>
            <person name="Ray D.A."/>
        </authorList>
    </citation>
    <scope>NUCLEOTIDE SEQUENCE [LARGE SCALE GENOMIC DNA]</scope>
    <source>
        <strain evidence="1">KSC_2009_1</strain>
    </source>
</reference>
<accession>A0A151N1R0</accession>
<name>A0A151N1R0_ALLMI</name>
<protein>
    <submittedName>
        <fullName evidence="1">Uncharacterized protein</fullName>
    </submittedName>
</protein>
<dbReference type="EMBL" id="AKHW03004154">
    <property type="protein sequence ID" value="KYO30688.1"/>
    <property type="molecule type" value="Genomic_DNA"/>
</dbReference>
<gene>
    <name evidence="1" type="ORF">Y1Q_0008308</name>
</gene>